<proteinExistence type="predicted"/>
<gene>
    <name evidence="2" type="ORF">KH327_07290</name>
</gene>
<evidence type="ECO:0000313" key="2">
    <source>
        <dbReference type="EMBL" id="MBS6535619.1"/>
    </source>
</evidence>
<accession>A0A943XU66</accession>
<name>A0A943XU66_9FIRM</name>
<dbReference type="PROSITE" id="PS51257">
    <property type="entry name" value="PROKAR_LIPOPROTEIN"/>
    <property type="match status" value="1"/>
</dbReference>
<dbReference type="AlphaFoldDB" id="A0A943XU66"/>
<feature type="compositionally biased region" description="Basic and acidic residues" evidence="1">
    <location>
        <begin position="37"/>
        <end position="48"/>
    </location>
</feature>
<reference evidence="2" key="1">
    <citation type="submission" date="2021-02" db="EMBL/GenBank/DDBJ databases">
        <title>Infant gut strain persistence is associated with maternal origin, phylogeny, and functional potential including surface adhesion and iron acquisition.</title>
        <authorList>
            <person name="Lou Y.C."/>
        </authorList>
    </citation>
    <scope>NUCLEOTIDE SEQUENCE</scope>
    <source>
        <strain evidence="2">L3_060_052G1_dasL3_060_052G1_concoct_1</strain>
    </source>
</reference>
<dbReference type="EMBL" id="JAGZZP010000016">
    <property type="protein sequence ID" value="MBS6535619.1"/>
    <property type="molecule type" value="Genomic_DNA"/>
</dbReference>
<dbReference type="Proteomes" id="UP000748991">
    <property type="component" value="Unassembled WGS sequence"/>
</dbReference>
<comment type="caution">
    <text evidence="2">The sequence shown here is derived from an EMBL/GenBank/DDBJ whole genome shotgun (WGS) entry which is preliminary data.</text>
</comment>
<feature type="region of interest" description="Disordered" evidence="1">
    <location>
        <begin position="29"/>
        <end position="48"/>
    </location>
</feature>
<sequence length="317" mass="36746">MNKKVIVASSILLTLSLVTTGCKRKEENQGESSKIVIDNRDDKNAKKPEKLKVSEIDPNKPFLGVYEKYYESNNIKDLSLDKDFLKLYKDGRFLQGALSDYKVYSEEEIFNQLKKTEDQVYREFLSMQGGDSVEGFVPNSYLYLKKVDFSKLEKLIPVVNDKLKEMDRNEEEGFFKNDEVAVSFSYPPNNDELEKVLKILNSKDYKVDSHNVNYKIKIDPNKEGQKIDKLIEDIEKLDNIQGASKIWANDFNEYKELTVDEKYDSILLSMKDGGEINPEEEVVLREILSSLREESFLIEGEEDYIRGLDFLSELETE</sequence>
<evidence type="ECO:0000256" key="1">
    <source>
        <dbReference type="SAM" id="MobiDB-lite"/>
    </source>
</evidence>
<dbReference type="RefSeq" id="WP_278638275.1">
    <property type="nucleotide sequence ID" value="NZ_JAGZZP010000016.1"/>
</dbReference>
<protein>
    <recommendedName>
        <fullName evidence="4">Lipoprotein</fullName>
    </recommendedName>
</protein>
<evidence type="ECO:0008006" key="4">
    <source>
        <dbReference type="Google" id="ProtNLM"/>
    </source>
</evidence>
<evidence type="ECO:0000313" key="3">
    <source>
        <dbReference type="Proteomes" id="UP000748991"/>
    </source>
</evidence>
<organism evidence="2 3">
    <name type="scientific">Peptoniphilus harei</name>
    <dbReference type="NCBI Taxonomy" id="54005"/>
    <lineage>
        <taxon>Bacteria</taxon>
        <taxon>Bacillati</taxon>
        <taxon>Bacillota</taxon>
        <taxon>Tissierellia</taxon>
        <taxon>Tissierellales</taxon>
        <taxon>Peptoniphilaceae</taxon>
        <taxon>Peptoniphilus</taxon>
    </lineage>
</organism>